<dbReference type="InterPro" id="IPR045018">
    <property type="entry name" value="Azg-like"/>
</dbReference>
<name>A0ABX2ZLR8_9BACI</name>
<reference evidence="10 11" key="1">
    <citation type="submission" date="2016-07" db="EMBL/GenBank/DDBJ databases">
        <authorList>
            <person name="Townsley L."/>
            <person name="Shank E.A."/>
        </authorList>
    </citation>
    <scope>NUCLEOTIDE SEQUENCE [LARGE SCALE GENOMIC DNA]</scope>
    <source>
        <strain evidence="10 11">CH01</strain>
    </source>
</reference>
<evidence type="ECO:0000313" key="10">
    <source>
        <dbReference type="EMBL" id="ODG90623.1"/>
    </source>
</evidence>
<feature type="transmembrane region" description="Helical" evidence="9">
    <location>
        <begin position="168"/>
        <end position="192"/>
    </location>
</feature>
<evidence type="ECO:0000256" key="9">
    <source>
        <dbReference type="SAM" id="Phobius"/>
    </source>
</evidence>
<dbReference type="RefSeq" id="WP_069034981.1">
    <property type="nucleotide sequence ID" value="NZ_MDKC01000034.1"/>
</dbReference>
<evidence type="ECO:0000256" key="5">
    <source>
        <dbReference type="ARBA" id="ARBA00022692"/>
    </source>
</evidence>
<keyword evidence="4 8" id="KW-1003">Cell membrane</keyword>
<dbReference type="EMBL" id="MDKC01000034">
    <property type="protein sequence ID" value="ODG90623.1"/>
    <property type="molecule type" value="Genomic_DNA"/>
</dbReference>
<evidence type="ECO:0000256" key="4">
    <source>
        <dbReference type="ARBA" id="ARBA00022475"/>
    </source>
</evidence>
<gene>
    <name evidence="10" type="ORF">BED47_12200</name>
</gene>
<dbReference type="InterPro" id="IPR026033">
    <property type="entry name" value="Azg-like_bact_archaea"/>
</dbReference>
<sequence length="433" mass="46060">MFQLKERNTSVKIEVLAGLTTFLTLAYIIIVNPMILKDAGVPFNQAFLATILATIIGTLTMSLIANYPIVIAPAMGLNAYFTYSVIGGHNLPYSVGFSAVFITGILFLLLSLTSFRTKLIQAIPANLKHAIAAGIGLFITFIGLRLSGIVTDHPTNLVQIGDFSSPKVALTLIGLLITIVFMALNLNGALFLGMITTGLIAYFTGQLNFANGFVAMPHLPKGILVYNPIDSVKDIIQYGLYSVIFSFLLVMLFDTTGALLAIVKQAGLIKNGKLEKGGSAFSADSIGTIVGAMLGTSPTAATVESSAGVGAGGKTGLTSLTVVVLFVIAAFFSPMIGSVSEVAAITAPSLIIVGCFMIKSISEIKWDDFEEAFPAFLVIVSMPLTSSIANGIALGFISYPIMKIVKRKFKDVHPFVYLFAVLFLVQLVFFAHK</sequence>
<organism evidence="10 11">
    <name type="scientific">Gottfriedia luciferensis</name>
    <dbReference type="NCBI Taxonomy" id="178774"/>
    <lineage>
        <taxon>Bacteria</taxon>
        <taxon>Bacillati</taxon>
        <taxon>Bacillota</taxon>
        <taxon>Bacilli</taxon>
        <taxon>Bacillales</taxon>
        <taxon>Bacillaceae</taxon>
        <taxon>Gottfriedia</taxon>
    </lineage>
</organism>
<comment type="similarity">
    <text evidence="2 8">Belongs to the nucleobase:cation symporter-2 (NCS2) (TC 2.A.40) family. Azg-like subfamily.</text>
</comment>
<evidence type="ECO:0000256" key="7">
    <source>
        <dbReference type="ARBA" id="ARBA00023136"/>
    </source>
</evidence>
<evidence type="ECO:0000313" key="11">
    <source>
        <dbReference type="Proteomes" id="UP000094580"/>
    </source>
</evidence>
<evidence type="ECO:0000256" key="6">
    <source>
        <dbReference type="ARBA" id="ARBA00022989"/>
    </source>
</evidence>
<feature type="transmembrane region" description="Helical" evidence="9">
    <location>
        <begin position="130"/>
        <end position="148"/>
    </location>
</feature>
<dbReference type="PANTHER" id="PTHR43337">
    <property type="entry name" value="XANTHINE/URACIL PERMEASE C887.17-RELATED"/>
    <property type="match status" value="1"/>
</dbReference>
<dbReference type="PANTHER" id="PTHR43337:SF1">
    <property type="entry name" value="XANTHINE_URACIL PERMEASE C887.17-RELATED"/>
    <property type="match status" value="1"/>
</dbReference>
<keyword evidence="3 8" id="KW-0813">Transport</keyword>
<feature type="transmembrane region" description="Helical" evidence="9">
    <location>
        <begin position="317"/>
        <end position="336"/>
    </location>
</feature>
<dbReference type="Proteomes" id="UP000094580">
    <property type="component" value="Unassembled WGS sequence"/>
</dbReference>
<keyword evidence="7 8" id="KW-0472">Membrane</keyword>
<dbReference type="Pfam" id="PF00860">
    <property type="entry name" value="Xan_ur_permease"/>
    <property type="match status" value="1"/>
</dbReference>
<protein>
    <submittedName>
        <fullName evidence="10">Guanine permease</fullName>
    </submittedName>
</protein>
<keyword evidence="5 8" id="KW-0812">Transmembrane</keyword>
<evidence type="ECO:0000256" key="1">
    <source>
        <dbReference type="ARBA" id="ARBA00004651"/>
    </source>
</evidence>
<proteinExistence type="inferred from homology"/>
<evidence type="ECO:0000256" key="3">
    <source>
        <dbReference type="ARBA" id="ARBA00022448"/>
    </source>
</evidence>
<evidence type="ECO:0000256" key="2">
    <source>
        <dbReference type="ARBA" id="ARBA00005697"/>
    </source>
</evidence>
<accession>A0ABX2ZLR8</accession>
<evidence type="ECO:0000256" key="8">
    <source>
        <dbReference type="PIRNR" id="PIRNR005353"/>
    </source>
</evidence>
<feature type="transmembrane region" description="Helical" evidence="9">
    <location>
        <begin position="239"/>
        <end position="263"/>
    </location>
</feature>
<feature type="transmembrane region" description="Helical" evidence="9">
    <location>
        <begin position="373"/>
        <end position="402"/>
    </location>
</feature>
<dbReference type="PIRSF" id="PIRSF005353">
    <property type="entry name" value="PbuG"/>
    <property type="match status" value="1"/>
</dbReference>
<feature type="transmembrane region" description="Helical" evidence="9">
    <location>
        <begin position="15"/>
        <end position="35"/>
    </location>
</feature>
<dbReference type="InterPro" id="IPR006043">
    <property type="entry name" value="NCS2"/>
</dbReference>
<feature type="transmembrane region" description="Helical" evidence="9">
    <location>
        <begin position="414"/>
        <end position="431"/>
    </location>
</feature>
<feature type="transmembrane region" description="Helical" evidence="9">
    <location>
        <begin position="342"/>
        <end position="361"/>
    </location>
</feature>
<feature type="transmembrane region" description="Helical" evidence="9">
    <location>
        <begin position="91"/>
        <end position="110"/>
    </location>
</feature>
<feature type="transmembrane region" description="Helical" evidence="9">
    <location>
        <begin position="199"/>
        <end position="219"/>
    </location>
</feature>
<keyword evidence="6 8" id="KW-1133">Transmembrane helix</keyword>
<comment type="caution">
    <text evidence="10">The sequence shown here is derived from an EMBL/GenBank/DDBJ whole genome shotgun (WGS) entry which is preliminary data.</text>
</comment>
<comment type="subcellular location">
    <subcellularLocation>
        <location evidence="1 8">Cell membrane</location>
        <topology evidence="1 8">Multi-pass membrane protein</topology>
    </subcellularLocation>
</comment>
<feature type="transmembrane region" description="Helical" evidence="9">
    <location>
        <begin position="47"/>
        <end position="71"/>
    </location>
</feature>
<keyword evidence="11" id="KW-1185">Reference proteome</keyword>